<dbReference type="Proteomes" id="UP000285349">
    <property type="component" value="Unassembled WGS sequence"/>
</dbReference>
<organism evidence="1 2">
    <name type="scientific">Pseudomonas frederiksbergensis</name>
    <dbReference type="NCBI Taxonomy" id="104087"/>
    <lineage>
        <taxon>Bacteria</taxon>
        <taxon>Pseudomonadati</taxon>
        <taxon>Pseudomonadota</taxon>
        <taxon>Gammaproteobacteria</taxon>
        <taxon>Pseudomonadales</taxon>
        <taxon>Pseudomonadaceae</taxon>
        <taxon>Pseudomonas</taxon>
    </lineage>
</organism>
<accession>A0A423K2F0</accession>
<gene>
    <name evidence="1" type="ORF">BK666_16880</name>
</gene>
<evidence type="ECO:0000313" key="2">
    <source>
        <dbReference type="Proteomes" id="UP000285349"/>
    </source>
</evidence>
<dbReference type="OrthoDB" id="6381296at2"/>
<proteinExistence type="predicted"/>
<sequence length="276" mass="30047">MTVTVEKLLARGDEISIEVGRLVIRPSSGKSVPQEWRDIHSPALLGEILLTLGAEAYEYGGYSTGLYGPHKAGGVTVQFPSFVGGMKTHAIFNADLNRERTTKAGAKGSPLPKGHFRISPRSHLFQLWQSTGLSTPKSLTSLHDYLGNLRGILFSADMVAGRKNRLDTGTLRPLSITTAEVRKAFQPDNGRTTTGQVTDNCRTVVPDRDAAPAQQNQGFQPKPSACAKNYVKTLISTNVYTTATVPVHSRKQPAEQTEEEWLADCFPANIDNTTEP</sequence>
<dbReference type="EMBL" id="MOBQ01000019">
    <property type="protein sequence ID" value="RON45085.1"/>
    <property type="molecule type" value="Genomic_DNA"/>
</dbReference>
<protein>
    <submittedName>
        <fullName evidence="1">Uncharacterized protein</fullName>
    </submittedName>
</protein>
<dbReference type="RefSeq" id="WP_123511269.1">
    <property type="nucleotide sequence ID" value="NZ_MOBQ01000019.1"/>
</dbReference>
<comment type="caution">
    <text evidence="1">The sequence shown here is derived from an EMBL/GenBank/DDBJ whole genome shotgun (WGS) entry which is preliminary data.</text>
</comment>
<evidence type="ECO:0000313" key="1">
    <source>
        <dbReference type="EMBL" id="RON45085.1"/>
    </source>
</evidence>
<reference evidence="1 2" key="1">
    <citation type="submission" date="2016-10" db="EMBL/GenBank/DDBJ databases">
        <title>Comparative genome analysis of multiple Pseudomonas spp. focuses on biocontrol and plant growth promoting traits.</title>
        <authorList>
            <person name="Tao X.-Y."/>
            <person name="Taylor C.G."/>
        </authorList>
    </citation>
    <scope>NUCLEOTIDE SEQUENCE [LARGE SCALE GENOMIC DNA]</scope>
    <source>
        <strain evidence="1 2">37A10</strain>
    </source>
</reference>
<dbReference type="AlphaFoldDB" id="A0A423K2F0"/>
<name>A0A423K2F0_9PSED</name>